<feature type="region of interest" description="Disordered" evidence="1">
    <location>
        <begin position="1"/>
        <end position="48"/>
    </location>
</feature>
<keyword evidence="3" id="KW-1185">Reference proteome</keyword>
<feature type="region of interest" description="Disordered" evidence="1">
    <location>
        <begin position="338"/>
        <end position="397"/>
    </location>
</feature>
<dbReference type="OrthoDB" id="5226996at2759"/>
<gene>
    <name evidence="2" type="ORF">BU23DRAFT_560750</name>
</gene>
<name>A0A6A5UMJ7_9PLEO</name>
<organism evidence="2 3">
    <name type="scientific">Bimuria novae-zelandiae CBS 107.79</name>
    <dbReference type="NCBI Taxonomy" id="1447943"/>
    <lineage>
        <taxon>Eukaryota</taxon>
        <taxon>Fungi</taxon>
        <taxon>Dikarya</taxon>
        <taxon>Ascomycota</taxon>
        <taxon>Pezizomycotina</taxon>
        <taxon>Dothideomycetes</taxon>
        <taxon>Pleosporomycetidae</taxon>
        <taxon>Pleosporales</taxon>
        <taxon>Massarineae</taxon>
        <taxon>Didymosphaeriaceae</taxon>
        <taxon>Bimuria</taxon>
    </lineage>
</organism>
<accession>A0A6A5UMJ7</accession>
<sequence>MPKKDKQPVQEPTDMDDKENEHPSTSRTSKFKEGTMNSTNSINAPPDELWKGLEIDDMIDRFHEESLSEPAFSAATPVVRATNTTTVAQRRPAVSRLASWASDVQTPRRGVKITPEPSNAPVPATEGHFSRFSRAVSSWFNGAGVSFSALGKRKAGSEMAERRVEKTAVEKPDDVKELEERYKQMKEQGLFSPTIIGPRPVATRRQPSGIAASVPATPTPNTLSLTPVPRTPALYKTPSKRDLHKQRKLSKRVSDLEHKLQEARKELTLVLGPDNPNSVPPVPTLPPADLPPTPQTEPSISATDMSPYPEIEPPNSASKTEMISLGKVVKKRKALREGDSDADYKPVAADTDTHADTNTNYSRASDSEGSYTKRTKITPPKKLVRKKSARLSRKRSTVRVEKEHVITVKPDGIAVPDVPHIPQGVSGNRVPMSGDDGYGGFEHEMF</sequence>
<feature type="compositionally biased region" description="Polar residues" evidence="1">
    <location>
        <begin position="358"/>
        <end position="372"/>
    </location>
</feature>
<feature type="region of interest" description="Disordered" evidence="1">
    <location>
        <begin position="271"/>
        <end position="317"/>
    </location>
</feature>
<feature type="compositionally biased region" description="Pro residues" evidence="1">
    <location>
        <begin position="278"/>
        <end position="295"/>
    </location>
</feature>
<dbReference type="Proteomes" id="UP000800036">
    <property type="component" value="Unassembled WGS sequence"/>
</dbReference>
<proteinExistence type="predicted"/>
<reference evidence="2" key="1">
    <citation type="journal article" date="2020" name="Stud. Mycol.">
        <title>101 Dothideomycetes genomes: a test case for predicting lifestyles and emergence of pathogens.</title>
        <authorList>
            <person name="Haridas S."/>
            <person name="Albert R."/>
            <person name="Binder M."/>
            <person name="Bloem J."/>
            <person name="Labutti K."/>
            <person name="Salamov A."/>
            <person name="Andreopoulos B."/>
            <person name="Baker S."/>
            <person name="Barry K."/>
            <person name="Bills G."/>
            <person name="Bluhm B."/>
            <person name="Cannon C."/>
            <person name="Castanera R."/>
            <person name="Culley D."/>
            <person name="Daum C."/>
            <person name="Ezra D."/>
            <person name="Gonzalez J."/>
            <person name="Henrissat B."/>
            <person name="Kuo A."/>
            <person name="Liang C."/>
            <person name="Lipzen A."/>
            <person name="Lutzoni F."/>
            <person name="Magnuson J."/>
            <person name="Mondo S."/>
            <person name="Nolan M."/>
            <person name="Ohm R."/>
            <person name="Pangilinan J."/>
            <person name="Park H.-J."/>
            <person name="Ramirez L."/>
            <person name="Alfaro M."/>
            <person name="Sun H."/>
            <person name="Tritt A."/>
            <person name="Yoshinaga Y."/>
            <person name="Zwiers L.-H."/>
            <person name="Turgeon B."/>
            <person name="Goodwin S."/>
            <person name="Spatafora J."/>
            <person name="Crous P."/>
            <person name="Grigoriev I."/>
        </authorList>
    </citation>
    <scope>NUCLEOTIDE SEQUENCE</scope>
    <source>
        <strain evidence="2">CBS 107.79</strain>
    </source>
</reference>
<evidence type="ECO:0000313" key="3">
    <source>
        <dbReference type="Proteomes" id="UP000800036"/>
    </source>
</evidence>
<feature type="region of interest" description="Disordered" evidence="1">
    <location>
        <begin position="210"/>
        <end position="253"/>
    </location>
</feature>
<feature type="compositionally biased region" description="Basic residues" evidence="1">
    <location>
        <begin position="242"/>
        <end position="251"/>
    </location>
</feature>
<dbReference type="AlphaFoldDB" id="A0A6A5UMJ7"/>
<feature type="compositionally biased region" description="Basic residues" evidence="1">
    <location>
        <begin position="382"/>
        <end position="397"/>
    </location>
</feature>
<feature type="region of interest" description="Disordered" evidence="1">
    <location>
        <begin position="100"/>
        <end position="123"/>
    </location>
</feature>
<evidence type="ECO:0000313" key="2">
    <source>
        <dbReference type="EMBL" id="KAF1965894.1"/>
    </source>
</evidence>
<evidence type="ECO:0000256" key="1">
    <source>
        <dbReference type="SAM" id="MobiDB-lite"/>
    </source>
</evidence>
<protein>
    <submittedName>
        <fullName evidence="2">Uncharacterized protein</fullName>
    </submittedName>
</protein>
<dbReference type="EMBL" id="ML976754">
    <property type="protein sequence ID" value="KAF1965894.1"/>
    <property type="molecule type" value="Genomic_DNA"/>
</dbReference>